<proteinExistence type="predicted"/>
<evidence type="ECO:0000313" key="3">
    <source>
        <dbReference type="Proteomes" id="UP000054314"/>
    </source>
</evidence>
<evidence type="ECO:0000313" key="2">
    <source>
        <dbReference type="EMBL" id="KGM12502.1"/>
    </source>
</evidence>
<feature type="region of interest" description="Disordered" evidence="1">
    <location>
        <begin position="98"/>
        <end position="129"/>
    </location>
</feature>
<protein>
    <recommendedName>
        <fullName evidence="4">Methyltransferase domain-containing protein</fullName>
    </recommendedName>
</protein>
<dbReference type="Proteomes" id="UP000054314">
    <property type="component" value="Unassembled WGS sequence"/>
</dbReference>
<evidence type="ECO:0008006" key="4">
    <source>
        <dbReference type="Google" id="ProtNLM"/>
    </source>
</evidence>
<sequence length="129" mass="13567">MQADTYDDPHSPMFSREVLEPTVDFLTALAGDGPALELAIGTGRVAVPLHEHGIEVHGIELSEPMGVPSSPPGGRRPCRCGGGRRACIPMICAPRRQPHPGLVSRGSRRASQPAGEAWAAVQPVVTTST</sequence>
<dbReference type="Gene3D" id="3.40.50.150">
    <property type="entry name" value="Vaccinia Virus protein VP39"/>
    <property type="match status" value="1"/>
</dbReference>
<dbReference type="InterPro" id="IPR029063">
    <property type="entry name" value="SAM-dependent_MTases_sf"/>
</dbReference>
<accession>A0A0A0BXR6</accession>
<dbReference type="AlphaFoldDB" id="A0A0A0BXR6"/>
<reference evidence="2 3" key="1">
    <citation type="submission" date="2013-08" db="EMBL/GenBank/DDBJ databases">
        <title>Genome sequencing of Cellulomonas bogoriensis 69B4.</title>
        <authorList>
            <person name="Chen F."/>
            <person name="Li Y."/>
            <person name="Wang G."/>
        </authorList>
    </citation>
    <scope>NUCLEOTIDE SEQUENCE [LARGE SCALE GENOMIC DNA]</scope>
    <source>
        <strain evidence="2 3">69B4</strain>
    </source>
</reference>
<organism evidence="2 3">
    <name type="scientific">Cellulomonas bogoriensis 69B4 = DSM 16987</name>
    <dbReference type="NCBI Taxonomy" id="1386082"/>
    <lineage>
        <taxon>Bacteria</taxon>
        <taxon>Bacillati</taxon>
        <taxon>Actinomycetota</taxon>
        <taxon>Actinomycetes</taxon>
        <taxon>Micrococcales</taxon>
        <taxon>Cellulomonadaceae</taxon>
        <taxon>Cellulomonas</taxon>
    </lineage>
</organism>
<dbReference type="EMBL" id="AXCZ01000094">
    <property type="protein sequence ID" value="KGM12502.1"/>
    <property type="molecule type" value="Genomic_DNA"/>
</dbReference>
<comment type="caution">
    <text evidence="2">The sequence shown here is derived from an EMBL/GenBank/DDBJ whole genome shotgun (WGS) entry which is preliminary data.</text>
</comment>
<keyword evidence="3" id="KW-1185">Reference proteome</keyword>
<dbReference type="SUPFAM" id="SSF53335">
    <property type="entry name" value="S-adenosyl-L-methionine-dependent methyltransferases"/>
    <property type="match status" value="1"/>
</dbReference>
<name>A0A0A0BXR6_9CELL</name>
<gene>
    <name evidence="2" type="ORF">N869_14635</name>
</gene>
<evidence type="ECO:0000256" key="1">
    <source>
        <dbReference type="SAM" id="MobiDB-lite"/>
    </source>
</evidence>